<keyword evidence="1" id="KW-0472">Membrane</keyword>
<keyword evidence="1" id="KW-1133">Transmembrane helix</keyword>
<dbReference type="EMBL" id="JXRQ01000018">
    <property type="protein sequence ID" value="KIL48753.1"/>
    <property type="molecule type" value="Genomic_DNA"/>
</dbReference>
<keyword evidence="3" id="KW-1185">Reference proteome</keyword>
<keyword evidence="1" id="KW-0812">Transmembrane</keyword>
<name>A0A0C2VXQ3_9BACL</name>
<organism evidence="2 3">
    <name type="scientific">Jeotgalibacillus alimentarius</name>
    <dbReference type="NCBI Taxonomy" id="135826"/>
    <lineage>
        <taxon>Bacteria</taxon>
        <taxon>Bacillati</taxon>
        <taxon>Bacillota</taxon>
        <taxon>Bacilli</taxon>
        <taxon>Bacillales</taxon>
        <taxon>Caryophanaceae</taxon>
        <taxon>Jeotgalibacillus</taxon>
    </lineage>
</organism>
<dbReference type="SUPFAM" id="SSF53955">
    <property type="entry name" value="Lysozyme-like"/>
    <property type="match status" value="1"/>
</dbReference>
<dbReference type="AlphaFoldDB" id="A0A0C2VXQ3"/>
<evidence type="ECO:0008006" key="4">
    <source>
        <dbReference type="Google" id="ProtNLM"/>
    </source>
</evidence>
<evidence type="ECO:0000313" key="3">
    <source>
        <dbReference type="Proteomes" id="UP000031950"/>
    </source>
</evidence>
<dbReference type="Proteomes" id="UP000031950">
    <property type="component" value="Unassembled WGS sequence"/>
</dbReference>
<reference evidence="2 3" key="1">
    <citation type="submission" date="2015-01" db="EMBL/GenBank/DDBJ databases">
        <title>Genome sequence of Jeotgalibacillus alimentarius.</title>
        <authorList>
            <person name="Goh K.M."/>
            <person name="Chan K.-G."/>
            <person name="Yaakop A.S."/>
            <person name="Ee R."/>
            <person name="Gan H.M."/>
            <person name="Chan C.S."/>
        </authorList>
    </citation>
    <scope>NUCLEOTIDE SEQUENCE [LARGE SCALE GENOMIC DNA]</scope>
    <source>
        <strain evidence="2 3">YKJ-13</strain>
    </source>
</reference>
<feature type="transmembrane region" description="Helical" evidence="1">
    <location>
        <begin position="21"/>
        <end position="41"/>
    </location>
</feature>
<dbReference type="InterPro" id="IPR023346">
    <property type="entry name" value="Lysozyme-like_dom_sf"/>
</dbReference>
<comment type="caution">
    <text evidence="2">The sequence shown here is derived from an EMBL/GenBank/DDBJ whole genome shotgun (WGS) entry which is preliminary data.</text>
</comment>
<dbReference type="CDD" id="cd13399">
    <property type="entry name" value="Slt35-like"/>
    <property type="match status" value="1"/>
</dbReference>
<dbReference type="OrthoDB" id="9809488at2"/>
<sequence>MKEVNRLSTKKKRKVLKWKRVAALFFAVCSIIIFSAAFVLLSDDSYMGKTLDLLEENGMPMELEIPDENISIYKKAGEEYNMDWRLLAAHHRVETRFSTMDTLVSPVGAEGHMQFMPCTFIGWTHPSCEGLGEGNIPQEELTDPAAIEMYGGYGVDANNDGVADPYDLEDAVFSAANYLSQNGASDGELEKAIFLYNRSDEYVEDVLGFYEDYKNKHP</sequence>
<dbReference type="Gene3D" id="1.10.530.10">
    <property type="match status" value="1"/>
</dbReference>
<evidence type="ECO:0000256" key="1">
    <source>
        <dbReference type="SAM" id="Phobius"/>
    </source>
</evidence>
<dbReference type="PATRIC" id="fig|135826.4.peg.1959"/>
<proteinExistence type="predicted"/>
<dbReference type="STRING" id="135826.KP77_19640"/>
<gene>
    <name evidence="2" type="ORF">KP77_19640</name>
</gene>
<protein>
    <recommendedName>
        <fullName evidence="4">Transglycosylase SLT domain-containing protein</fullName>
    </recommendedName>
</protein>
<evidence type="ECO:0000313" key="2">
    <source>
        <dbReference type="EMBL" id="KIL48753.1"/>
    </source>
</evidence>
<accession>A0A0C2VXQ3</accession>